<dbReference type="AlphaFoldDB" id="A0AAN5D4T0"/>
<gene>
    <name evidence="1" type="ORF">PMAYCL1PPCAC_26723</name>
</gene>
<reference evidence="2" key="1">
    <citation type="submission" date="2022-10" db="EMBL/GenBank/DDBJ databases">
        <title>Genome assembly of Pristionchus species.</title>
        <authorList>
            <person name="Yoshida K."/>
            <person name="Sommer R.J."/>
        </authorList>
    </citation>
    <scope>NUCLEOTIDE SEQUENCE [LARGE SCALE GENOMIC DNA]</scope>
    <source>
        <strain evidence="2">RS5460</strain>
    </source>
</reference>
<feature type="non-terminal residue" evidence="1">
    <location>
        <position position="83"/>
    </location>
</feature>
<feature type="non-terminal residue" evidence="1">
    <location>
        <position position="1"/>
    </location>
</feature>
<evidence type="ECO:0000313" key="2">
    <source>
        <dbReference type="Proteomes" id="UP001328107"/>
    </source>
</evidence>
<organism evidence="1 2">
    <name type="scientific">Pristionchus mayeri</name>
    <dbReference type="NCBI Taxonomy" id="1317129"/>
    <lineage>
        <taxon>Eukaryota</taxon>
        <taxon>Metazoa</taxon>
        <taxon>Ecdysozoa</taxon>
        <taxon>Nematoda</taxon>
        <taxon>Chromadorea</taxon>
        <taxon>Rhabditida</taxon>
        <taxon>Rhabditina</taxon>
        <taxon>Diplogasteromorpha</taxon>
        <taxon>Diplogasteroidea</taxon>
        <taxon>Neodiplogasteridae</taxon>
        <taxon>Pristionchus</taxon>
    </lineage>
</organism>
<dbReference type="EMBL" id="BTRK01000006">
    <property type="protein sequence ID" value="GMR56528.1"/>
    <property type="molecule type" value="Genomic_DNA"/>
</dbReference>
<evidence type="ECO:0000313" key="1">
    <source>
        <dbReference type="EMBL" id="GMR56528.1"/>
    </source>
</evidence>
<name>A0AAN5D4T0_9BILA</name>
<sequence length="83" mass="9569">IGDGERRLHTRPHQLVLFDVFVVREEGAFHATRCTHPPTSPQILLASSRRLAVTRKHQRLRRALLEFLLFLWSGEEGADERGL</sequence>
<dbReference type="Proteomes" id="UP001328107">
    <property type="component" value="Unassembled WGS sequence"/>
</dbReference>
<comment type="caution">
    <text evidence="1">The sequence shown here is derived from an EMBL/GenBank/DDBJ whole genome shotgun (WGS) entry which is preliminary data.</text>
</comment>
<keyword evidence="2" id="KW-1185">Reference proteome</keyword>
<accession>A0AAN5D4T0</accession>
<proteinExistence type="predicted"/>
<protein>
    <submittedName>
        <fullName evidence="1">Uncharacterized protein</fullName>
    </submittedName>
</protein>